<reference evidence="9 10" key="1">
    <citation type="submission" date="2019-07" db="EMBL/GenBank/DDBJ databases">
        <title>Whole genome shotgun sequence of Chitinophaga cymbidii NBRC 109752.</title>
        <authorList>
            <person name="Hosoyama A."/>
            <person name="Uohara A."/>
            <person name="Ohji S."/>
            <person name="Ichikawa N."/>
        </authorList>
    </citation>
    <scope>NUCLEOTIDE SEQUENCE [LARGE SCALE GENOMIC DNA]</scope>
    <source>
        <strain evidence="9 10">NBRC 109752</strain>
    </source>
</reference>
<keyword evidence="5" id="KW-0998">Cell outer membrane</keyword>
<feature type="signal peptide" evidence="6">
    <location>
        <begin position="1"/>
        <end position="19"/>
    </location>
</feature>
<accession>A0A512RIJ4</accession>
<dbReference type="InterPro" id="IPR012944">
    <property type="entry name" value="SusD_RagB_dom"/>
</dbReference>
<keyword evidence="4" id="KW-0472">Membrane</keyword>
<dbReference type="InterPro" id="IPR033985">
    <property type="entry name" value="SusD-like_N"/>
</dbReference>
<evidence type="ECO:0000313" key="9">
    <source>
        <dbReference type="EMBL" id="GEP95500.1"/>
    </source>
</evidence>
<dbReference type="PROSITE" id="PS51257">
    <property type="entry name" value="PROKAR_LIPOPROTEIN"/>
    <property type="match status" value="1"/>
</dbReference>
<evidence type="ECO:0000259" key="7">
    <source>
        <dbReference type="Pfam" id="PF07980"/>
    </source>
</evidence>
<evidence type="ECO:0000256" key="6">
    <source>
        <dbReference type="SAM" id="SignalP"/>
    </source>
</evidence>
<feature type="domain" description="RagB/SusD" evidence="7">
    <location>
        <begin position="344"/>
        <end position="632"/>
    </location>
</feature>
<evidence type="ECO:0000256" key="2">
    <source>
        <dbReference type="ARBA" id="ARBA00006275"/>
    </source>
</evidence>
<dbReference type="Proteomes" id="UP000321436">
    <property type="component" value="Unassembled WGS sequence"/>
</dbReference>
<dbReference type="GO" id="GO:0009279">
    <property type="term" value="C:cell outer membrane"/>
    <property type="evidence" value="ECO:0007669"/>
    <property type="project" value="UniProtKB-SubCell"/>
</dbReference>
<comment type="subcellular location">
    <subcellularLocation>
        <location evidence="1">Cell outer membrane</location>
    </subcellularLocation>
</comment>
<name>A0A512RIJ4_9BACT</name>
<sequence length="632" mass="72671">MHMKKIMILIALTALGSCAKYLDVVPDNISTIDNAFTMRTEAEKFLYTCYSYMPRDGDLTADPAILGGDEMWALTDPGFPEFDHNMFNIARGLQNTVNPYGEGSWVSLYRGLRDCNIFLENIGKVPDLEINERKEWIAEVKFLKAWYHFYLLRMYGPIPIIKENLPIDVDIAKVKVYRDPVDSCFQYITQLLDEAKNELPLNIDNPAKMLGRITRPIAYSLKAKVLVTAASPLFNGNSDQATLKNNNGVQLFNTTYSKDKWDSAVVACREAITVCHDAGLALYEYRPNVQQYKLTDTTTTQLSLRNVFTERWNSEIIWANTQSIASLIQRVATPNVDHRYIDNPRIVSELAPPLKIVEMFYTDKGVPITEDKTWFANKYALRSSGAGEELHIRNGYTSSALNFRREPRFYASLGFDGGVWYGQGQYDDSQPSTLYYVAAKKGQPNGKTNPDKGSMTGYFIKKYVHFQNTQSSGVTDYTITSYPWPMMRLAHLYLLFAEALNESQGPSPEVFQYVDLVRKRAGLEGVQYSWDTWSKFPGKYATQDGLREIIQREQLIELAFEGQRFWDLRRWKTAISEYRRPVEGWDIQQSVESFYYRPKVLINQTFSLKDYFFPIREATIVNNRNLVQNIGW</sequence>
<keyword evidence="10" id="KW-1185">Reference proteome</keyword>
<dbReference type="EMBL" id="BKAU01000001">
    <property type="protein sequence ID" value="GEP95500.1"/>
    <property type="molecule type" value="Genomic_DNA"/>
</dbReference>
<feature type="chain" id="PRO_5022141458" evidence="6">
    <location>
        <begin position="20"/>
        <end position="632"/>
    </location>
</feature>
<dbReference type="Gene3D" id="1.25.40.390">
    <property type="match status" value="1"/>
</dbReference>
<protein>
    <submittedName>
        <fullName evidence="9">Starch-binding protein</fullName>
    </submittedName>
</protein>
<evidence type="ECO:0000256" key="4">
    <source>
        <dbReference type="ARBA" id="ARBA00023136"/>
    </source>
</evidence>
<evidence type="ECO:0000256" key="5">
    <source>
        <dbReference type="ARBA" id="ARBA00023237"/>
    </source>
</evidence>
<dbReference type="Pfam" id="PF14322">
    <property type="entry name" value="SusD-like_3"/>
    <property type="match status" value="1"/>
</dbReference>
<comment type="similarity">
    <text evidence="2">Belongs to the SusD family.</text>
</comment>
<dbReference type="Pfam" id="PF07980">
    <property type="entry name" value="SusD_RagB"/>
    <property type="match status" value="1"/>
</dbReference>
<proteinExistence type="inferred from homology"/>
<organism evidence="9 10">
    <name type="scientific">Chitinophaga cymbidii</name>
    <dbReference type="NCBI Taxonomy" id="1096750"/>
    <lineage>
        <taxon>Bacteria</taxon>
        <taxon>Pseudomonadati</taxon>
        <taxon>Bacteroidota</taxon>
        <taxon>Chitinophagia</taxon>
        <taxon>Chitinophagales</taxon>
        <taxon>Chitinophagaceae</taxon>
        <taxon>Chitinophaga</taxon>
    </lineage>
</organism>
<dbReference type="SUPFAM" id="SSF48452">
    <property type="entry name" value="TPR-like"/>
    <property type="match status" value="1"/>
</dbReference>
<comment type="caution">
    <text evidence="9">The sequence shown here is derived from an EMBL/GenBank/DDBJ whole genome shotgun (WGS) entry which is preliminary data.</text>
</comment>
<keyword evidence="3 6" id="KW-0732">Signal</keyword>
<evidence type="ECO:0000259" key="8">
    <source>
        <dbReference type="Pfam" id="PF14322"/>
    </source>
</evidence>
<evidence type="ECO:0000256" key="1">
    <source>
        <dbReference type="ARBA" id="ARBA00004442"/>
    </source>
</evidence>
<evidence type="ECO:0000313" key="10">
    <source>
        <dbReference type="Proteomes" id="UP000321436"/>
    </source>
</evidence>
<dbReference type="InterPro" id="IPR011990">
    <property type="entry name" value="TPR-like_helical_dom_sf"/>
</dbReference>
<dbReference type="AlphaFoldDB" id="A0A512RIJ4"/>
<gene>
    <name evidence="9" type="ORF">CCY01nite_17600</name>
</gene>
<feature type="domain" description="SusD-like N-terminal" evidence="8">
    <location>
        <begin position="95"/>
        <end position="225"/>
    </location>
</feature>
<evidence type="ECO:0000256" key="3">
    <source>
        <dbReference type="ARBA" id="ARBA00022729"/>
    </source>
</evidence>